<dbReference type="PANTHER" id="PTHR24230">
    <property type="entry name" value="G-PROTEIN COUPLED RECEPTOR"/>
    <property type="match status" value="1"/>
</dbReference>
<dbReference type="GO" id="GO:0005886">
    <property type="term" value="C:plasma membrane"/>
    <property type="evidence" value="ECO:0007669"/>
    <property type="project" value="UniProtKB-SubCell"/>
</dbReference>
<sequence>MGSIEGVVASVTLDQMNGSSFFILNSSSLVPDRDPPVSIKETVITASLGIVLSLMCLVGVVGNVYTLVVMNISVRVSCSVHVYIVNLAVADLLYLSTIPFVVCTYFVKDWYFGEIGCRVLFSLDFLTMHASIFILTIMSSERYLAVVKPLDTFGRSRHYRRTVTCAVWLLSFFLALPNMIMIDLKRTVQNGMIKRMCHPNWQIKAYKIYLTVLFNTSILAPGIVIGCLYVRLARTYWIIVVTYCTCFLPFWLWQLLSIFYFGHGKLSHKTMANINFIVTCLAYSNSCINPFLYTEPSVAWKHFTLKVIEMQSSVSIAKQNSEQISLKELYLPGFCY</sequence>
<dbReference type="PANTHER" id="PTHR24230:SF84">
    <property type="entry name" value="UROTENSIN-2 RECEPTOR"/>
    <property type="match status" value="1"/>
</dbReference>
<feature type="domain" description="G-protein coupled receptors family 1 profile" evidence="14">
    <location>
        <begin position="62"/>
        <end position="293"/>
    </location>
</feature>
<keyword evidence="5 13" id="KW-1133">Transmembrane helix</keyword>
<protein>
    <recommendedName>
        <fullName evidence="2">Urotensin-2 receptor</fullName>
    </recommendedName>
    <alternativeName>
        <fullName evidence="11">Urotensin II receptor</fullName>
    </alternativeName>
</protein>
<evidence type="ECO:0000256" key="10">
    <source>
        <dbReference type="ARBA" id="ARBA00025579"/>
    </source>
</evidence>
<dbReference type="GO" id="GO:0007218">
    <property type="term" value="P:neuropeptide signaling pathway"/>
    <property type="evidence" value="ECO:0007669"/>
    <property type="project" value="TreeGrafter"/>
</dbReference>
<feature type="transmembrane region" description="Helical" evidence="13">
    <location>
        <begin position="43"/>
        <end position="68"/>
    </location>
</feature>
<evidence type="ECO:0000256" key="4">
    <source>
        <dbReference type="ARBA" id="ARBA00022692"/>
    </source>
</evidence>
<evidence type="ECO:0000313" key="16">
    <source>
        <dbReference type="Proteomes" id="UP000261540"/>
    </source>
</evidence>
<evidence type="ECO:0000256" key="6">
    <source>
        <dbReference type="ARBA" id="ARBA00023040"/>
    </source>
</evidence>
<evidence type="ECO:0000313" key="15">
    <source>
        <dbReference type="Ensembl" id="ENSPKIP00000029244.1"/>
    </source>
</evidence>
<dbReference type="AlphaFoldDB" id="A0A3B3SEQ9"/>
<dbReference type="InterPro" id="IPR000670">
    <property type="entry name" value="Urot_II_rcpt"/>
</dbReference>
<evidence type="ECO:0000256" key="2">
    <source>
        <dbReference type="ARBA" id="ARBA00014302"/>
    </source>
</evidence>
<evidence type="ECO:0000259" key="14">
    <source>
        <dbReference type="PROSITE" id="PS50262"/>
    </source>
</evidence>
<dbReference type="GO" id="GO:0008217">
    <property type="term" value="P:regulation of blood pressure"/>
    <property type="evidence" value="ECO:0007669"/>
    <property type="project" value="InterPro"/>
</dbReference>
<dbReference type="SUPFAM" id="SSF81321">
    <property type="entry name" value="Family A G protein-coupled receptor-like"/>
    <property type="match status" value="1"/>
</dbReference>
<feature type="transmembrane region" description="Helical" evidence="13">
    <location>
        <begin position="119"/>
        <end position="139"/>
    </location>
</feature>
<dbReference type="Proteomes" id="UP000261540">
    <property type="component" value="Unplaced"/>
</dbReference>
<accession>A0A3B3SEQ9</accession>
<keyword evidence="9 12" id="KW-0807">Transducer</keyword>
<dbReference type="PROSITE" id="PS00237">
    <property type="entry name" value="G_PROTEIN_RECEP_F1_1"/>
    <property type="match status" value="1"/>
</dbReference>
<feature type="transmembrane region" description="Helical" evidence="13">
    <location>
        <begin position="237"/>
        <end position="261"/>
    </location>
</feature>
<dbReference type="InterPro" id="IPR000276">
    <property type="entry name" value="GPCR_Rhodpsn"/>
</dbReference>
<feature type="transmembrane region" description="Helical" evidence="13">
    <location>
        <begin position="205"/>
        <end position="231"/>
    </location>
</feature>
<dbReference type="Ensembl" id="ENSPKIT00000010037.1">
    <property type="protein sequence ID" value="ENSPKIP00000029244.1"/>
    <property type="gene ID" value="ENSPKIG00000010562.1"/>
</dbReference>
<keyword evidence="8 12" id="KW-0675">Receptor</keyword>
<comment type="subcellular location">
    <subcellularLocation>
        <location evidence="1">Cell membrane</location>
        <topology evidence="1">Multi-pass membrane protein</topology>
    </subcellularLocation>
</comment>
<dbReference type="GeneTree" id="ENSGT01130000278323"/>
<comment type="function">
    <text evidence="10">High affinity receptor for urotensin-2 and urotensin-2B. The activity of this receptor is mediated by a G-protein that activate a phosphatidylinositol-calcium second messenger system.</text>
</comment>
<dbReference type="PROSITE" id="PS50262">
    <property type="entry name" value="G_PROTEIN_RECEP_F1_2"/>
    <property type="match status" value="1"/>
</dbReference>
<evidence type="ECO:0000256" key="11">
    <source>
        <dbReference type="ARBA" id="ARBA00032764"/>
    </source>
</evidence>
<evidence type="ECO:0000256" key="9">
    <source>
        <dbReference type="ARBA" id="ARBA00023224"/>
    </source>
</evidence>
<keyword evidence="4 12" id="KW-0812">Transmembrane</keyword>
<evidence type="ECO:0000256" key="3">
    <source>
        <dbReference type="ARBA" id="ARBA00022475"/>
    </source>
</evidence>
<keyword evidence="7 13" id="KW-0472">Membrane</keyword>
<evidence type="ECO:0000256" key="8">
    <source>
        <dbReference type="ARBA" id="ARBA00023170"/>
    </source>
</evidence>
<organism evidence="15 16">
    <name type="scientific">Paramormyrops kingsleyae</name>
    <dbReference type="NCBI Taxonomy" id="1676925"/>
    <lineage>
        <taxon>Eukaryota</taxon>
        <taxon>Metazoa</taxon>
        <taxon>Chordata</taxon>
        <taxon>Craniata</taxon>
        <taxon>Vertebrata</taxon>
        <taxon>Euteleostomi</taxon>
        <taxon>Actinopterygii</taxon>
        <taxon>Neopterygii</taxon>
        <taxon>Teleostei</taxon>
        <taxon>Osteoglossocephala</taxon>
        <taxon>Osteoglossomorpha</taxon>
        <taxon>Osteoglossiformes</taxon>
        <taxon>Mormyridae</taxon>
        <taxon>Paramormyrops</taxon>
    </lineage>
</organism>
<dbReference type="STRING" id="1676925.ENSPKIP00000029244"/>
<dbReference type="GO" id="GO:0001604">
    <property type="term" value="F:urotensin II receptor activity"/>
    <property type="evidence" value="ECO:0007669"/>
    <property type="project" value="InterPro"/>
</dbReference>
<evidence type="ECO:0000256" key="5">
    <source>
        <dbReference type="ARBA" id="ARBA00022989"/>
    </source>
</evidence>
<dbReference type="GO" id="GO:0097746">
    <property type="term" value="P:blood vessel diameter maintenance"/>
    <property type="evidence" value="ECO:0007669"/>
    <property type="project" value="InterPro"/>
</dbReference>
<feature type="transmembrane region" description="Helical" evidence="13">
    <location>
        <begin position="80"/>
        <end position="107"/>
    </location>
</feature>
<evidence type="ECO:0000256" key="7">
    <source>
        <dbReference type="ARBA" id="ARBA00023136"/>
    </source>
</evidence>
<keyword evidence="6 12" id="KW-0297">G-protein coupled receptor</keyword>
<name>A0A3B3SEQ9_9TELE</name>
<reference evidence="15" key="2">
    <citation type="submission" date="2025-09" db="UniProtKB">
        <authorList>
            <consortium name="Ensembl"/>
        </authorList>
    </citation>
    <scope>IDENTIFICATION</scope>
</reference>
<keyword evidence="3" id="KW-1003">Cell membrane</keyword>
<comment type="similarity">
    <text evidence="12">Belongs to the G-protein coupled receptor 1 family.</text>
</comment>
<dbReference type="Pfam" id="PF00001">
    <property type="entry name" value="7tm_1"/>
    <property type="match status" value="1"/>
</dbReference>
<dbReference type="PRINTS" id="PR00237">
    <property type="entry name" value="GPCRRHODOPSN"/>
</dbReference>
<proteinExistence type="inferred from homology"/>
<evidence type="ECO:0000256" key="12">
    <source>
        <dbReference type="RuleBase" id="RU000688"/>
    </source>
</evidence>
<dbReference type="PRINTS" id="PR00647">
    <property type="entry name" value="UROTENSIN2R"/>
</dbReference>
<evidence type="ECO:0000256" key="1">
    <source>
        <dbReference type="ARBA" id="ARBA00004651"/>
    </source>
</evidence>
<keyword evidence="16" id="KW-1185">Reference proteome</keyword>
<dbReference type="InterPro" id="IPR017452">
    <property type="entry name" value="GPCR_Rhodpsn_7TM"/>
</dbReference>
<reference evidence="15" key="1">
    <citation type="submission" date="2025-08" db="UniProtKB">
        <authorList>
            <consortium name="Ensembl"/>
        </authorList>
    </citation>
    <scope>IDENTIFICATION</scope>
</reference>
<dbReference type="Gene3D" id="1.20.1070.10">
    <property type="entry name" value="Rhodopsin 7-helix transmembrane proteins"/>
    <property type="match status" value="1"/>
</dbReference>
<feature type="transmembrane region" description="Helical" evidence="13">
    <location>
        <begin position="159"/>
        <end position="184"/>
    </location>
</feature>
<evidence type="ECO:0000256" key="13">
    <source>
        <dbReference type="SAM" id="Phobius"/>
    </source>
</evidence>